<dbReference type="InterPro" id="IPR011022">
    <property type="entry name" value="Arrestin_C-like"/>
</dbReference>
<dbReference type="SMART" id="SM01017">
    <property type="entry name" value="Arrestin_C"/>
    <property type="match status" value="1"/>
</dbReference>
<feature type="compositionally biased region" description="Low complexity" evidence="1">
    <location>
        <begin position="197"/>
        <end position="212"/>
    </location>
</feature>
<dbReference type="GO" id="GO:0005829">
    <property type="term" value="C:cytosol"/>
    <property type="evidence" value="ECO:0007669"/>
    <property type="project" value="TreeGrafter"/>
</dbReference>
<dbReference type="GO" id="GO:0070086">
    <property type="term" value="P:ubiquitin-dependent endocytosis"/>
    <property type="evidence" value="ECO:0007669"/>
    <property type="project" value="TreeGrafter"/>
</dbReference>
<comment type="caution">
    <text evidence="3">The sequence shown here is derived from an EMBL/GenBank/DDBJ whole genome shotgun (WGS) entry which is preliminary data.</text>
</comment>
<dbReference type="Pfam" id="PF02752">
    <property type="entry name" value="Arrestin_C"/>
    <property type="match status" value="1"/>
</dbReference>
<gene>
    <name evidence="3" type="ORF">C6P45_003812</name>
</gene>
<dbReference type="AlphaFoldDB" id="A0A9P6WB99"/>
<feature type="compositionally biased region" description="Polar residues" evidence="1">
    <location>
        <begin position="298"/>
        <end position="313"/>
    </location>
</feature>
<feature type="region of interest" description="Disordered" evidence="1">
    <location>
        <begin position="643"/>
        <end position="682"/>
    </location>
</feature>
<dbReference type="GO" id="GO:0030674">
    <property type="term" value="F:protein-macromolecule adaptor activity"/>
    <property type="evidence" value="ECO:0007669"/>
    <property type="project" value="TreeGrafter"/>
</dbReference>
<feature type="compositionally biased region" description="Basic and acidic residues" evidence="1">
    <location>
        <begin position="829"/>
        <end position="843"/>
    </location>
</feature>
<dbReference type="InterPro" id="IPR014752">
    <property type="entry name" value="Arrestin-like_C"/>
</dbReference>
<accession>A0A9P6WB99</accession>
<evidence type="ECO:0000313" key="4">
    <source>
        <dbReference type="Proteomes" id="UP000750334"/>
    </source>
</evidence>
<proteinExistence type="predicted"/>
<evidence type="ECO:0000256" key="1">
    <source>
        <dbReference type="SAM" id="MobiDB-lite"/>
    </source>
</evidence>
<protein>
    <recommendedName>
        <fullName evidence="2">Arrestin C-terminal-like domain-containing protein</fullName>
    </recommendedName>
</protein>
<dbReference type="PANTHER" id="PTHR11188:SF174">
    <property type="entry name" value="ARRESTIN-RELATED TRAFFICKING ADAPTER 10-RELATED"/>
    <property type="match status" value="1"/>
</dbReference>
<feature type="region of interest" description="Disordered" evidence="1">
    <location>
        <begin position="236"/>
        <end position="257"/>
    </location>
</feature>
<name>A0A9P6WB99_MAUEX</name>
<dbReference type="Proteomes" id="UP000750334">
    <property type="component" value="Unassembled WGS sequence"/>
</dbReference>
<feature type="region of interest" description="Disordered" evidence="1">
    <location>
        <begin position="271"/>
        <end position="313"/>
    </location>
</feature>
<dbReference type="Pfam" id="PF00339">
    <property type="entry name" value="Arrestin_N"/>
    <property type="match status" value="1"/>
</dbReference>
<sequence length="880" mass="100202">MNTINSNSPIAPIEKDINHILPDEKPVATTSSLEIYIQLVEPVIFLRGFEINNSTVTNHNNSDDSDDDTDTTPPCIMRGTVIIRLLKPTKFKKISLSFIGNCKIDWPEGMANLALKDTGKVVLQDDYNETKKLIENNWSFYDSKKINHSQKDNEHSKVENILKYSGASIYRTLNESNHKPDISSDLRNYSSNKNHRSFNSNNSDNLSDISPSTSTKNTNLKDLDNMSNLKKIKSMNDSHLSNNNNSNNNNRKNSQRRSSFFENLLSSPFSLGSNTNNNSNHGTHSDNYSVFSKDDTDNASIENDANSCTSNNSTSPYDATTMFEKDNFVFPSGEYVFPFEQLIPHTLPETIKIEYGQVKYQLMLDIKRFSIFKSSFLLSKPIQIIRSPSDNSLEESEPIIISKTWKDRLKYDILINSKDVILDAFLPISIHLSPLDKICLYRTRIYITENVEYYGNKKSIHRVEKTRKYLLAEHNGPFNDPSNENLDRDNFRNYGNLLEEESTGDLVDKIFEYQVFVPKSFNGYKQLHPDTTNDDIIVNHWLKIAFRVSFIIDGKTRFFEVSIDSPIKVLHRLCSHANTLLPNYYSNMKAEPKEGDDPMNSSTVNNLYHSSNIFFPKELCASPILNADMDVFDLTIPSILQNDRHSNKSKTNDSATGKRLSFSLGSLGSAKPTKSRTSLDDDNARRHSVGLINSPRMVSNIYQPLALAKELAYPQAIPAFKSTVKEPLSRLEPPPPPYEKTRHYSIPQTFSKMSQLTESQETLIGNHTDINLNTGIHFKNTNPFKKPSNSKFVPTDTSYTTNPANNNLPNFTFSFADNNDKSYRRNSIAHEPRYKSKHAEELPSKFPPDYEVSEANNEDDQTDLTMFNLDENAWFPHPLT</sequence>
<feature type="compositionally biased region" description="Low complexity" evidence="1">
    <location>
        <begin position="272"/>
        <end position="282"/>
    </location>
</feature>
<reference evidence="3 4" key="1">
    <citation type="submission" date="2020-11" db="EMBL/GenBank/DDBJ databases">
        <title>Kefir isolates.</title>
        <authorList>
            <person name="Marcisauskas S."/>
            <person name="Kim Y."/>
            <person name="Blasche S."/>
        </authorList>
    </citation>
    <scope>NUCLEOTIDE SEQUENCE [LARGE SCALE GENOMIC DNA]</scope>
    <source>
        <strain evidence="3 4">OG2</strain>
    </source>
</reference>
<evidence type="ECO:0000313" key="3">
    <source>
        <dbReference type="EMBL" id="KAG0669376.1"/>
    </source>
</evidence>
<dbReference type="PANTHER" id="PTHR11188">
    <property type="entry name" value="ARRESTIN DOMAIN CONTAINING PROTEIN"/>
    <property type="match status" value="1"/>
</dbReference>
<dbReference type="EMBL" id="PUHR01000042">
    <property type="protein sequence ID" value="KAG0669376.1"/>
    <property type="molecule type" value="Genomic_DNA"/>
</dbReference>
<evidence type="ECO:0000259" key="2">
    <source>
        <dbReference type="SMART" id="SM01017"/>
    </source>
</evidence>
<feature type="domain" description="Arrestin C-terminal-like" evidence="2">
    <location>
        <begin position="405"/>
        <end position="574"/>
    </location>
</feature>
<dbReference type="InterPro" id="IPR011021">
    <property type="entry name" value="Arrestin-like_N"/>
</dbReference>
<dbReference type="SUPFAM" id="SSF81296">
    <property type="entry name" value="E set domains"/>
    <property type="match status" value="1"/>
</dbReference>
<keyword evidence="4" id="KW-1185">Reference proteome</keyword>
<dbReference type="OrthoDB" id="2238745at2759"/>
<dbReference type="InterPro" id="IPR014756">
    <property type="entry name" value="Ig_E-set"/>
</dbReference>
<dbReference type="GO" id="GO:0031625">
    <property type="term" value="F:ubiquitin protein ligase binding"/>
    <property type="evidence" value="ECO:0007669"/>
    <property type="project" value="TreeGrafter"/>
</dbReference>
<dbReference type="InterPro" id="IPR050357">
    <property type="entry name" value="Arrestin_domain-protein"/>
</dbReference>
<feature type="region of interest" description="Disordered" evidence="1">
    <location>
        <begin position="829"/>
        <end position="858"/>
    </location>
</feature>
<organism evidence="3 4">
    <name type="scientific">Maudiozyma exigua</name>
    <name type="common">Yeast</name>
    <name type="synonym">Kazachstania exigua</name>
    <dbReference type="NCBI Taxonomy" id="34358"/>
    <lineage>
        <taxon>Eukaryota</taxon>
        <taxon>Fungi</taxon>
        <taxon>Dikarya</taxon>
        <taxon>Ascomycota</taxon>
        <taxon>Saccharomycotina</taxon>
        <taxon>Saccharomycetes</taxon>
        <taxon>Saccharomycetales</taxon>
        <taxon>Saccharomycetaceae</taxon>
        <taxon>Maudiozyma</taxon>
    </lineage>
</organism>
<dbReference type="Gene3D" id="2.60.40.640">
    <property type="match status" value="2"/>
</dbReference>
<feature type="region of interest" description="Disordered" evidence="1">
    <location>
        <begin position="175"/>
        <end position="223"/>
    </location>
</feature>